<evidence type="ECO:0000256" key="5">
    <source>
        <dbReference type="ARBA" id="ARBA00023002"/>
    </source>
</evidence>
<dbReference type="Gene3D" id="2.60.120.620">
    <property type="entry name" value="q2cbj1_9rhob like domain"/>
    <property type="match status" value="1"/>
</dbReference>
<dbReference type="FunCoup" id="F2TVL0">
    <property type="interactions" value="824"/>
</dbReference>
<evidence type="ECO:0000256" key="2">
    <source>
        <dbReference type="ARBA" id="ARBA00022723"/>
    </source>
</evidence>
<dbReference type="InterPro" id="IPR044861">
    <property type="entry name" value="IPNS-like_FE2OG_OXY"/>
</dbReference>
<dbReference type="Pfam" id="PF03171">
    <property type="entry name" value="2OG-FeII_Oxy"/>
    <property type="match status" value="1"/>
</dbReference>
<protein>
    <submittedName>
        <fullName evidence="9">PLOD2 protein</fullName>
    </submittedName>
</protein>
<gene>
    <name evidence="9" type="ORF">PTSG_00122</name>
</gene>
<comment type="cofactor">
    <cofactor evidence="1">
        <name>L-ascorbate</name>
        <dbReference type="ChEBI" id="CHEBI:38290"/>
    </cofactor>
</comment>
<proteinExistence type="predicted"/>
<dbReference type="GO" id="GO:0051213">
    <property type="term" value="F:dioxygenase activity"/>
    <property type="evidence" value="ECO:0007669"/>
    <property type="project" value="UniProtKB-KW"/>
</dbReference>
<keyword evidence="6" id="KW-0408">Iron</keyword>
<dbReference type="EMBL" id="GL832955">
    <property type="protein sequence ID" value="EGD72106.1"/>
    <property type="molecule type" value="Genomic_DNA"/>
</dbReference>
<sequence>MHSTRTAAAAAVLLVLTSAALAASSVVEPVSMTGSSADLSTCATSHGEVNCEAQNATGAAAYTADLDSIEDIHVPVHMAVLVYEGSPFLEYVLSSLEQQHYVKDALTITLLLAPGMDWHLNHQLASSWQSDHSNKYAAIHVHSPASLHDAVVELVESHDSAQHLLLMDSRSRLTNPDTLKHLISLDKPAVAPMLVRQGKWWSNFWDAASQFHDVSPADFSPANVGYVRSNRYLDIVDRKQTGVFIVPLAFGCLLVRPDTIPAMKRALSAMPNTANAEWVFHLTLAYYLHQQQVPIAVSNLLEYGHLINPTGFDSTKAHPDLFLVEENPAEWADKYLNELYWSFEEHGLIPNCTDVFKVPMFSPAFARNLIEECEHFGQWSNGDNKDERIQGGYEPVPTQDIHFNQIGFNNAWRFILRRFLRPVTSHYYTGYTLEGRTTLDFVVRYRPDKQNYLRPHHDASTVTLNVALNQGGVDYQGGGTRFIRQNCTLINTPPGWGTLSPGRLTHLHEGLKTTAGTRYILVSFIDQ</sequence>
<accession>F2TVL0</accession>
<evidence type="ECO:0000259" key="8">
    <source>
        <dbReference type="PROSITE" id="PS51471"/>
    </source>
</evidence>
<dbReference type="AlphaFoldDB" id="F2TVL0"/>
<dbReference type="PANTHER" id="PTHR10730:SF45">
    <property type="entry name" value="PROCOLLAGEN-LYSINE,2-OXOGLUTARATE 5-DIOXYGENASE"/>
    <property type="match status" value="1"/>
</dbReference>
<keyword evidence="3 7" id="KW-0732">Signal</keyword>
<reference evidence="9" key="1">
    <citation type="submission" date="2009-08" db="EMBL/GenBank/DDBJ databases">
        <title>Annotation of Salpingoeca rosetta.</title>
        <authorList>
            <consortium name="The Broad Institute Genome Sequencing Platform"/>
            <person name="Russ C."/>
            <person name="Cuomo C."/>
            <person name="Burger G."/>
            <person name="Gray M.W."/>
            <person name="Holland P.W.H."/>
            <person name="King N."/>
            <person name="Lang F.B.F."/>
            <person name="Roger A.J."/>
            <person name="Ruiz-Trillo I."/>
            <person name="Young S.K."/>
            <person name="Zeng Q."/>
            <person name="Gargeya S."/>
            <person name="Alvarado L."/>
            <person name="Berlin A."/>
            <person name="Chapman S.B."/>
            <person name="Chen Z."/>
            <person name="Freedman E."/>
            <person name="Gellesch M."/>
            <person name="Goldberg J."/>
            <person name="Griggs A."/>
            <person name="Gujja S."/>
            <person name="Heilman E."/>
            <person name="Heiman D."/>
            <person name="Howarth C."/>
            <person name="Mehta T."/>
            <person name="Neiman D."/>
            <person name="Pearson M."/>
            <person name="Roberts A."/>
            <person name="Saif S."/>
            <person name="Shea T."/>
            <person name="Shenoy N."/>
            <person name="Sisk P."/>
            <person name="Stolte C."/>
            <person name="Sykes S."/>
            <person name="White J."/>
            <person name="Yandava C."/>
            <person name="Haas B."/>
            <person name="Nusbaum C."/>
            <person name="Birren B."/>
        </authorList>
    </citation>
    <scope>NUCLEOTIDE SEQUENCE [LARGE SCALE GENOMIC DNA]</scope>
    <source>
        <strain evidence="9">ATCC 50818</strain>
    </source>
</reference>
<dbReference type="OrthoDB" id="69177at2759"/>
<name>F2TVL0_SALR5</name>
<evidence type="ECO:0000256" key="4">
    <source>
        <dbReference type="ARBA" id="ARBA00022964"/>
    </source>
</evidence>
<evidence type="ECO:0000256" key="1">
    <source>
        <dbReference type="ARBA" id="ARBA00001961"/>
    </source>
</evidence>
<dbReference type="InterPro" id="IPR005123">
    <property type="entry name" value="Oxoglu/Fe-dep_dioxygenase_dom"/>
</dbReference>
<keyword evidence="5" id="KW-0560">Oxidoreductase</keyword>
<evidence type="ECO:0000313" key="9">
    <source>
        <dbReference type="EMBL" id="EGD72106.1"/>
    </source>
</evidence>
<feature type="chain" id="PRO_5003286836" evidence="7">
    <location>
        <begin position="23"/>
        <end position="527"/>
    </location>
</feature>
<keyword evidence="10" id="KW-1185">Reference proteome</keyword>
<dbReference type="GeneID" id="16067517"/>
<keyword evidence="2" id="KW-0479">Metal-binding</keyword>
<dbReference type="KEGG" id="sre:PTSG_00122"/>
<dbReference type="GO" id="GO:0005506">
    <property type="term" value="F:iron ion binding"/>
    <property type="evidence" value="ECO:0007669"/>
    <property type="project" value="InterPro"/>
</dbReference>
<dbReference type="InterPro" id="IPR050757">
    <property type="entry name" value="Collagen_mod_GT25"/>
</dbReference>
<evidence type="ECO:0000256" key="6">
    <source>
        <dbReference type="ARBA" id="ARBA00023004"/>
    </source>
</evidence>
<dbReference type="OMA" id="PTQDIHF"/>
<dbReference type="eggNOG" id="KOG1971">
    <property type="taxonomic scope" value="Eukaryota"/>
</dbReference>
<dbReference type="RefSeq" id="XP_004998678.1">
    <property type="nucleotide sequence ID" value="XM_004998621.1"/>
</dbReference>
<evidence type="ECO:0000256" key="7">
    <source>
        <dbReference type="SAM" id="SignalP"/>
    </source>
</evidence>
<dbReference type="STRING" id="946362.F2TVL0"/>
<keyword evidence="4" id="KW-0223">Dioxygenase</keyword>
<evidence type="ECO:0000313" key="10">
    <source>
        <dbReference type="Proteomes" id="UP000007799"/>
    </source>
</evidence>
<feature type="signal peptide" evidence="7">
    <location>
        <begin position="1"/>
        <end position="22"/>
    </location>
</feature>
<feature type="domain" description="Fe2OG dioxygenase" evidence="8">
    <location>
        <begin position="436"/>
        <end position="527"/>
    </location>
</feature>
<dbReference type="GO" id="GO:0016705">
    <property type="term" value="F:oxidoreductase activity, acting on paired donors, with incorporation or reduction of molecular oxygen"/>
    <property type="evidence" value="ECO:0007669"/>
    <property type="project" value="InterPro"/>
</dbReference>
<dbReference type="InterPro" id="IPR006620">
    <property type="entry name" value="Pro_4_hyd_alph"/>
</dbReference>
<dbReference type="PANTHER" id="PTHR10730">
    <property type="entry name" value="PROCOLLAGEN-LYSINE,2-OXOGLUTARATE 5-DIOXYGENASE/GLYCOSYLTRANSFERASE 25 FAMILY MEMBER"/>
    <property type="match status" value="1"/>
</dbReference>
<dbReference type="SMART" id="SM00702">
    <property type="entry name" value="P4Hc"/>
    <property type="match status" value="1"/>
</dbReference>
<evidence type="ECO:0000256" key="3">
    <source>
        <dbReference type="ARBA" id="ARBA00022729"/>
    </source>
</evidence>
<dbReference type="InParanoid" id="F2TVL0"/>
<dbReference type="Proteomes" id="UP000007799">
    <property type="component" value="Unassembled WGS sequence"/>
</dbReference>
<organism evidence="10">
    <name type="scientific">Salpingoeca rosetta (strain ATCC 50818 / BSB-021)</name>
    <dbReference type="NCBI Taxonomy" id="946362"/>
    <lineage>
        <taxon>Eukaryota</taxon>
        <taxon>Choanoflagellata</taxon>
        <taxon>Craspedida</taxon>
        <taxon>Salpingoecidae</taxon>
        <taxon>Salpingoeca</taxon>
    </lineage>
</organism>
<dbReference type="GO" id="GO:0031418">
    <property type="term" value="F:L-ascorbic acid binding"/>
    <property type="evidence" value="ECO:0007669"/>
    <property type="project" value="InterPro"/>
</dbReference>
<dbReference type="PROSITE" id="PS51471">
    <property type="entry name" value="FE2OG_OXY"/>
    <property type="match status" value="1"/>
</dbReference>